<proteinExistence type="predicted"/>
<dbReference type="HOGENOM" id="CLU_3328893_0_0_11"/>
<evidence type="ECO:0000313" key="2">
    <source>
        <dbReference type="Proteomes" id="UP000027178"/>
    </source>
</evidence>
<keyword evidence="2" id="KW-1185">Reference proteome</keyword>
<name>A0A066YYG5_9ACTN</name>
<dbReference type="Proteomes" id="UP000027178">
    <property type="component" value="Unassembled WGS sequence"/>
</dbReference>
<dbReference type="AlphaFoldDB" id="A0A066YYG5"/>
<protein>
    <submittedName>
        <fullName evidence="1">Uncharacterized protein</fullName>
    </submittedName>
</protein>
<comment type="caution">
    <text evidence="1">The sequence shown here is derived from an EMBL/GenBank/DDBJ whole genome shotgun (WGS) entry which is preliminary data.</text>
</comment>
<dbReference type="EMBL" id="JNBY01000087">
    <property type="protein sequence ID" value="KDN85039.1"/>
    <property type="molecule type" value="Genomic_DNA"/>
</dbReference>
<reference evidence="1 2" key="1">
    <citation type="submission" date="2014-05" db="EMBL/GenBank/DDBJ databases">
        <title>Draft Genome Sequence of Kitasatospora cheerisanensis KCTC 2395.</title>
        <authorList>
            <person name="Nam D.H."/>
        </authorList>
    </citation>
    <scope>NUCLEOTIDE SEQUENCE [LARGE SCALE GENOMIC DNA]</scope>
    <source>
        <strain evidence="1 2">KCTC 2395</strain>
    </source>
</reference>
<organism evidence="1 2">
    <name type="scientific">Kitasatospora cheerisanensis KCTC 2395</name>
    <dbReference type="NCBI Taxonomy" id="1348663"/>
    <lineage>
        <taxon>Bacteria</taxon>
        <taxon>Bacillati</taxon>
        <taxon>Actinomycetota</taxon>
        <taxon>Actinomycetes</taxon>
        <taxon>Kitasatosporales</taxon>
        <taxon>Streptomycetaceae</taxon>
        <taxon>Kitasatospora</taxon>
    </lineage>
</organism>
<sequence>MFGPGRARAARLTRPAERALYGRAPLPGEQIRLPGANA</sequence>
<evidence type="ECO:0000313" key="1">
    <source>
        <dbReference type="EMBL" id="KDN85039.1"/>
    </source>
</evidence>
<accession>A0A066YYG5</accession>
<gene>
    <name evidence="1" type="ORF">KCH_31380</name>
</gene>
<dbReference type="PATRIC" id="fig|1348663.4.peg.3014"/>